<dbReference type="InterPro" id="IPR015683">
    <property type="entry name" value="Ionotropic_Glu_rcpt"/>
</dbReference>
<keyword evidence="2" id="KW-1185">Reference proteome</keyword>
<dbReference type="SUPFAM" id="SSF53850">
    <property type="entry name" value="Periplasmic binding protein-like II"/>
    <property type="match status" value="1"/>
</dbReference>
<reference evidence="1 2" key="1">
    <citation type="submission" date="2019-11" db="EMBL/GenBank/DDBJ databases">
        <title>Whole genome sequence of Oryza granulata.</title>
        <authorList>
            <person name="Li W."/>
        </authorList>
    </citation>
    <scope>NUCLEOTIDE SEQUENCE [LARGE SCALE GENOMIC DNA]</scope>
    <source>
        <strain evidence="2">cv. Menghai</strain>
        <tissue evidence="1">Leaf</tissue>
    </source>
</reference>
<protein>
    <submittedName>
        <fullName evidence="1">Uncharacterized protein</fullName>
    </submittedName>
</protein>
<evidence type="ECO:0000313" key="1">
    <source>
        <dbReference type="EMBL" id="KAF0931130.1"/>
    </source>
</evidence>
<comment type="caution">
    <text evidence="1">The sequence shown here is derived from an EMBL/GenBank/DDBJ whole genome shotgun (WGS) entry which is preliminary data.</text>
</comment>
<dbReference type="OrthoDB" id="784410at2759"/>
<gene>
    <name evidence="1" type="ORF">E2562_002489</name>
</gene>
<proteinExistence type="predicted"/>
<dbReference type="Proteomes" id="UP000479710">
    <property type="component" value="Unassembled WGS sequence"/>
</dbReference>
<name>A0A6G1F2L5_9ORYZ</name>
<evidence type="ECO:0000313" key="2">
    <source>
        <dbReference type="Proteomes" id="UP000479710"/>
    </source>
</evidence>
<sequence length="81" mass="8745">MLKNMTFDESKLRGYSTPDQYADALSKGSAVGGVAAILDEIPYLKLFLSQYCDGYAMVGPIYKDAGFGFVSLLAANMYSPS</sequence>
<organism evidence="1 2">
    <name type="scientific">Oryza meyeriana var. granulata</name>
    <dbReference type="NCBI Taxonomy" id="110450"/>
    <lineage>
        <taxon>Eukaryota</taxon>
        <taxon>Viridiplantae</taxon>
        <taxon>Streptophyta</taxon>
        <taxon>Embryophyta</taxon>
        <taxon>Tracheophyta</taxon>
        <taxon>Spermatophyta</taxon>
        <taxon>Magnoliopsida</taxon>
        <taxon>Liliopsida</taxon>
        <taxon>Poales</taxon>
        <taxon>Poaceae</taxon>
        <taxon>BOP clade</taxon>
        <taxon>Oryzoideae</taxon>
        <taxon>Oryzeae</taxon>
        <taxon>Oryzinae</taxon>
        <taxon>Oryza</taxon>
        <taxon>Oryza meyeriana</taxon>
    </lineage>
</organism>
<accession>A0A6G1F2L5</accession>
<dbReference type="AlphaFoldDB" id="A0A6G1F2L5"/>
<dbReference type="PANTHER" id="PTHR18966">
    <property type="entry name" value="IONOTROPIC GLUTAMATE RECEPTOR"/>
    <property type="match status" value="1"/>
</dbReference>
<dbReference type="FunFam" id="3.40.190.10:FF:000217">
    <property type="entry name" value="Glutamate receptor"/>
    <property type="match status" value="1"/>
</dbReference>
<dbReference type="EMBL" id="SPHZ02000001">
    <property type="protein sequence ID" value="KAF0931130.1"/>
    <property type="molecule type" value="Genomic_DNA"/>
</dbReference>
<dbReference type="Gene3D" id="3.40.190.10">
    <property type="entry name" value="Periplasmic binding protein-like II"/>
    <property type="match status" value="1"/>
</dbReference>